<evidence type="ECO:0000313" key="2">
    <source>
        <dbReference type="Proteomes" id="UP001189624"/>
    </source>
</evidence>
<dbReference type="AlphaFoldDB" id="A0AA86SUD2"/>
<reference evidence="1" key="1">
    <citation type="submission" date="2023-10" db="EMBL/GenBank/DDBJ databases">
        <authorList>
            <person name="Domelevo Entfellner J.-B."/>
        </authorList>
    </citation>
    <scope>NUCLEOTIDE SEQUENCE</scope>
</reference>
<gene>
    <name evidence="1" type="ORF">AYBTSS11_LOCUS24954</name>
</gene>
<dbReference type="Proteomes" id="UP001189624">
    <property type="component" value="Chromosome 8"/>
</dbReference>
<sequence length="56" mass="6685">MRGVEVEDFRTENIISWEMLWQIFFGFFNSTTSKTQTNESSVQPFRGADRWIHDIV</sequence>
<keyword evidence="2" id="KW-1185">Reference proteome</keyword>
<name>A0AA86SUD2_9FABA</name>
<organism evidence="1 2">
    <name type="scientific">Sphenostylis stenocarpa</name>
    <dbReference type="NCBI Taxonomy" id="92480"/>
    <lineage>
        <taxon>Eukaryota</taxon>
        <taxon>Viridiplantae</taxon>
        <taxon>Streptophyta</taxon>
        <taxon>Embryophyta</taxon>
        <taxon>Tracheophyta</taxon>
        <taxon>Spermatophyta</taxon>
        <taxon>Magnoliopsida</taxon>
        <taxon>eudicotyledons</taxon>
        <taxon>Gunneridae</taxon>
        <taxon>Pentapetalae</taxon>
        <taxon>rosids</taxon>
        <taxon>fabids</taxon>
        <taxon>Fabales</taxon>
        <taxon>Fabaceae</taxon>
        <taxon>Papilionoideae</taxon>
        <taxon>50 kb inversion clade</taxon>
        <taxon>NPAAA clade</taxon>
        <taxon>indigoferoid/millettioid clade</taxon>
        <taxon>Phaseoleae</taxon>
        <taxon>Sphenostylis</taxon>
    </lineage>
</organism>
<evidence type="ECO:0000313" key="1">
    <source>
        <dbReference type="EMBL" id="CAJ1972897.1"/>
    </source>
</evidence>
<accession>A0AA86SUD2</accession>
<proteinExistence type="predicted"/>
<dbReference type="Gramene" id="rna-AYBTSS11_LOCUS24954">
    <property type="protein sequence ID" value="CAJ1972897.1"/>
    <property type="gene ID" value="gene-AYBTSS11_LOCUS24954"/>
</dbReference>
<protein>
    <submittedName>
        <fullName evidence="1">Uncharacterized protein</fullName>
    </submittedName>
</protein>
<feature type="non-terminal residue" evidence="1">
    <location>
        <position position="56"/>
    </location>
</feature>
<dbReference type="EMBL" id="OY731405">
    <property type="protein sequence ID" value="CAJ1972897.1"/>
    <property type="molecule type" value="Genomic_DNA"/>
</dbReference>